<dbReference type="PANTHER" id="PTHR36608">
    <property type="entry name" value="POLYPHENOL OXIDASE C, CHLOROPLASTIC-LIKE"/>
    <property type="match status" value="1"/>
</dbReference>
<dbReference type="Pfam" id="PF12143">
    <property type="entry name" value="PPO1_KFDV"/>
    <property type="match status" value="1"/>
</dbReference>
<dbReference type="OrthoDB" id="775354at2759"/>
<evidence type="ECO:0000313" key="3">
    <source>
        <dbReference type="EMBL" id="KAF3336411.1"/>
    </source>
</evidence>
<accession>A0A833RID1</accession>
<keyword evidence="4" id="KW-1185">Reference proteome</keyword>
<sequence length="176" mass="19285">MGSVKVQKTKETESKQELNLVSVSEFGTQPRELGTSPLRVMVPRPKTNHKKKEKDDHVELLEIKDIQDASHDAARFDVYVAAPYGDLAGPNYGEFAGSFVKLPDKSKKEVKEQGNGVAKHKGKKTNLKLGLTALFEDIEVEHVEKLVVTIVPAGGDVTVGDVKIKLVKTDSPRLIA</sequence>
<proteinExistence type="predicted"/>
<dbReference type="PANTHER" id="PTHR36608:SF1">
    <property type="entry name" value="POLYPHENOL OXIDASE C, CHLOROPLASTIC-LIKE"/>
    <property type="match status" value="1"/>
</dbReference>
<evidence type="ECO:0000256" key="1">
    <source>
        <dbReference type="SAM" id="MobiDB-lite"/>
    </source>
</evidence>
<evidence type="ECO:0000313" key="4">
    <source>
        <dbReference type="Proteomes" id="UP000623129"/>
    </source>
</evidence>
<name>A0A833RID1_9POAL</name>
<feature type="region of interest" description="Disordered" evidence="1">
    <location>
        <begin position="28"/>
        <end position="55"/>
    </location>
</feature>
<dbReference type="EMBL" id="SWLB01000007">
    <property type="protein sequence ID" value="KAF3336411.1"/>
    <property type="molecule type" value="Genomic_DNA"/>
</dbReference>
<dbReference type="InterPro" id="IPR022740">
    <property type="entry name" value="Polyphenol_oxidase_C"/>
</dbReference>
<dbReference type="GO" id="GO:0004097">
    <property type="term" value="F:catechol oxidase activity"/>
    <property type="evidence" value="ECO:0007669"/>
    <property type="project" value="InterPro"/>
</dbReference>
<organism evidence="3 4">
    <name type="scientific">Carex littledalei</name>
    <dbReference type="NCBI Taxonomy" id="544730"/>
    <lineage>
        <taxon>Eukaryota</taxon>
        <taxon>Viridiplantae</taxon>
        <taxon>Streptophyta</taxon>
        <taxon>Embryophyta</taxon>
        <taxon>Tracheophyta</taxon>
        <taxon>Spermatophyta</taxon>
        <taxon>Magnoliopsida</taxon>
        <taxon>Liliopsida</taxon>
        <taxon>Poales</taxon>
        <taxon>Cyperaceae</taxon>
        <taxon>Cyperoideae</taxon>
        <taxon>Cariceae</taxon>
        <taxon>Carex</taxon>
        <taxon>Carex subgen. Euthyceras</taxon>
    </lineage>
</organism>
<dbReference type="Proteomes" id="UP000623129">
    <property type="component" value="Unassembled WGS sequence"/>
</dbReference>
<dbReference type="AlphaFoldDB" id="A0A833RID1"/>
<gene>
    <name evidence="3" type="ORF">FCM35_KLT18997</name>
</gene>
<comment type="caution">
    <text evidence="3">The sequence shown here is derived from an EMBL/GenBank/DDBJ whole genome shotgun (WGS) entry which is preliminary data.</text>
</comment>
<feature type="domain" description="Polyphenol oxidase C-terminal" evidence="2">
    <location>
        <begin position="30"/>
        <end position="166"/>
    </location>
</feature>
<reference evidence="3" key="1">
    <citation type="submission" date="2020-01" db="EMBL/GenBank/DDBJ databases">
        <title>Genome sequence of Kobresia littledalei, the first chromosome-level genome in the family Cyperaceae.</title>
        <authorList>
            <person name="Qu G."/>
        </authorList>
    </citation>
    <scope>NUCLEOTIDE SEQUENCE</scope>
    <source>
        <strain evidence="3">C.B.Clarke</strain>
        <tissue evidence="3">Leaf</tissue>
    </source>
</reference>
<evidence type="ECO:0000259" key="2">
    <source>
        <dbReference type="Pfam" id="PF12143"/>
    </source>
</evidence>
<protein>
    <submittedName>
        <fullName evidence="3">Polyphenol oxidase</fullName>
    </submittedName>
</protein>